<organism evidence="2 3">
    <name type="scientific">Spirosoma linguale (strain ATCC 33905 / DSM 74 / LMG 10896 / Claus 1)</name>
    <dbReference type="NCBI Taxonomy" id="504472"/>
    <lineage>
        <taxon>Bacteria</taxon>
        <taxon>Pseudomonadati</taxon>
        <taxon>Bacteroidota</taxon>
        <taxon>Cytophagia</taxon>
        <taxon>Cytophagales</taxon>
        <taxon>Cytophagaceae</taxon>
        <taxon>Spirosoma</taxon>
    </lineage>
</organism>
<gene>
    <name evidence="2" type="ordered locus">Slin_3724</name>
</gene>
<evidence type="ECO:0000313" key="2">
    <source>
        <dbReference type="EMBL" id="ADB39725.1"/>
    </source>
</evidence>
<keyword evidence="3" id="KW-1185">Reference proteome</keyword>
<evidence type="ECO:0008006" key="4">
    <source>
        <dbReference type="Google" id="ProtNLM"/>
    </source>
</evidence>
<keyword evidence="1" id="KW-0732">Signal</keyword>
<dbReference type="STRING" id="504472.Slin_3724"/>
<reference evidence="2 3" key="1">
    <citation type="journal article" date="2010" name="Stand. Genomic Sci.">
        <title>Complete genome sequence of Spirosoma linguale type strain (1).</title>
        <authorList>
            <person name="Lail K."/>
            <person name="Sikorski J."/>
            <person name="Saunders E."/>
            <person name="Lapidus A."/>
            <person name="Glavina Del Rio T."/>
            <person name="Copeland A."/>
            <person name="Tice H."/>
            <person name="Cheng J.-F."/>
            <person name="Lucas S."/>
            <person name="Nolan M."/>
            <person name="Bruce D."/>
            <person name="Goodwin L."/>
            <person name="Pitluck S."/>
            <person name="Ivanova N."/>
            <person name="Mavromatis K."/>
            <person name="Ovchinnikova G."/>
            <person name="Pati A."/>
            <person name="Chen A."/>
            <person name="Palaniappan K."/>
            <person name="Land M."/>
            <person name="Hauser L."/>
            <person name="Chang Y.-J."/>
            <person name="Jeffries C.D."/>
            <person name="Chain P."/>
            <person name="Brettin T."/>
            <person name="Detter J.C."/>
            <person name="Schuetze A."/>
            <person name="Rohde M."/>
            <person name="Tindall B.J."/>
            <person name="Goeker M."/>
            <person name="Bristow J."/>
            <person name="Eisen J.A."/>
            <person name="Markowitz V."/>
            <person name="Hugenholtz P."/>
            <person name="Kyrpides N.C."/>
            <person name="Klenk H.-P."/>
            <person name="Chen F."/>
        </authorList>
    </citation>
    <scope>NUCLEOTIDE SEQUENCE [LARGE SCALE GENOMIC DNA]</scope>
    <source>
        <strain evidence="3">ATCC 33905 / DSM 74 / LMG 10896 / Claus 1</strain>
    </source>
</reference>
<dbReference type="Proteomes" id="UP000002028">
    <property type="component" value="Chromosome"/>
</dbReference>
<protein>
    <recommendedName>
        <fullName evidence="4">DUF3575 domain-containing protein</fullName>
    </recommendedName>
</protein>
<dbReference type="RefSeq" id="WP_012928241.1">
    <property type="nucleotide sequence ID" value="NC_013730.1"/>
</dbReference>
<name>D2QBZ0_SPILD</name>
<proteinExistence type="predicted"/>
<evidence type="ECO:0000256" key="1">
    <source>
        <dbReference type="SAM" id="SignalP"/>
    </source>
</evidence>
<dbReference type="HOGENOM" id="CLU_1389455_0_0_10"/>
<accession>D2QBZ0</accession>
<dbReference type="AlphaFoldDB" id="D2QBZ0"/>
<sequence>MNKSILLIGFLLAVLVAQAQPTQPKTSISLQTDLLGYTTKGGYDVWGVLRHDQYQLALAFVNYPNRDKSYYGQSGLKENDQFVRLGLTRYWNKKKWKALFYGVHLEYHWRELLEDGSSERLTDRHIAFAPVIGYHWFPFKQGGLRRFSAMIWAGPRLRPYFYKQDRVFEQTGSVYPSPSFVDLSLGLHIGYQLFNR</sequence>
<evidence type="ECO:0000313" key="3">
    <source>
        <dbReference type="Proteomes" id="UP000002028"/>
    </source>
</evidence>
<dbReference type="KEGG" id="sli:Slin_3724"/>
<feature type="signal peptide" evidence="1">
    <location>
        <begin position="1"/>
        <end position="19"/>
    </location>
</feature>
<feature type="chain" id="PRO_5003035375" description="DUF3575 domain-containing protein" evidence="1">
    <location>
        <begin position="20"/>
        <end position="196"/>
    </location>
</feature>
<dbReference type="EMBL" id="CP001769">
    <property type="protein sequence ID" value="ADB39725.1"/>
    <property type="molecule type" value="Genomic_DNA"/>
</dbReference>